<proteinExistence type="predicted"/>
<sequence>MDYRNGEASWWKTRSGIVLFGVAAVAAFFLFTGHRAHVFGLLPYLLLLACPLMHLFMHHGHGGHDHRGVNDPSRSSAGPATRSARNSVGKANQP</sequence>
<evidence type="ECO:0000313" key="4">
    <source>
        <dbReference type="Proteomes" id="UP000318050"/>
    </source>
</evidence>
<dbReference type="Proteomes" id="UP000318050">
    <property type="component" value="Unassembled WGS sequence"/>
</dbReference>
<dbReference type="AlphaFoldDB" id="A0A560I663"/>
<protein>
    <submittedName>
        <fullName evidence="3">DUF2933 family protein</fullName>
    </submittedName>
</protein>
<name>A0A560I663_9PROT</name>
<feature type="transmembrane region" description="Helical" evidence="2">
    <location>
        <begin position="37"/>
        <end position="57"/>
    </location>
</feature>
<evidence type="ECO:0000256" key="1">
    <source>
        <dbReference type="SAM" id="MobiDB-lite"/>
    </source>
</evidence>
<evidence type="ECO:0000256" key="2">
    <source>
        <dbReference type="SAM" id="Phobius"/>
    </source>
</evidence>
<organism evidence="3 4">
    <name type="scientific">Nitrospirillum amazonense</name>
    <dbReference type="NCBI Taxonomy" id="28077"/>
    <lineage>
        <taxon>Bacteria</taxon>
        <taxon>Pseudomonadati</taxon>
        <taxon>Pseudomonadota</taxon>
        <taxon>Alphaproteobacteria</taxon>
        <taxon>Rhodospirillales</taxon>
        <taxon>Azospirillaceae</taxon>
        <taxon>Nitrospirillum</taxon>
    </lineage>
</organism>
<keyword evidence="2" id="KW-0472">Membrane</keyword>
<keyword evidence="2" id="KW-0812">Transmembrane</keyword>
<feature type="region of interest" description="Disordered" evidence="1">
    <location>
        <begin position="62"/>
        <end position="94"/>
    </location>
</feature>
<feature type="compositionally biased region" description="Polar residues" evidence="1">
    <location>
        <begin position="72"/>
        <end position="94"/>
    </location>
</feature>
<dbReference type="InterPro" id="IPR021682">
    <property type="entry name" value="DUF2933"/>
</dbReference>
<evidence type="ECO:0000313" key="3">
    <source>
        <dbReference type="EMBL" id="TWB54458.1"/>
    </source>
</evidence>
<comment type="caution">
    <text evidence="3">The sequence shown here is derived from an EMBL/GenBank/DDBJ whole genome shotgun (WGS) entry which is preliminary data.</text>
</comment>
<dbReference type="Pfam" id="PF11666">
    <property type="entry name" value="DUF2933"/>
    <property type="match status" value="1"/>
</dbReference>
<accession>A0A560I663</accession>
<reference evidence="3 4" key="1">
    <citation type="submission" date="2019-06" db="EMBL/GenBank/DDBJ databases">
        <title>Genomic Encyclopedia of Type Strains, Phase IV (KMG-V): Genome sequencing to study the core and pangenomes of soil and plant-associated prokaryotes.</title>
        <authorList>
            <person name="Whitman W."/>
        </authorList>
    </citation>
    <scope>NUCLEOTIDE SEQUENCE [LARGE SCALE GENOMIC DNA]</scope>
    <source>
        <strain evidence="3 4">BR 11140</strain>
    </source>
</reference>
<keyword evidence="2" id="KW-1133">Transmembrane helix</keyword>
<feature type="transmembrane region" description="Helical" evidence="2">
    <location>
        <begin position="12"/>
        <end position="31"/>
    </location>
</feature>
<dbReference type="EMBL" id="VITT01000014">
    <property type="protein sequence ID" value="TWB54458.1"/>
    <property type="molecule type" value="Genomic_DNA"/>
</dbReference>
<gene>
    <name evidence="3" type="ORF">FBZ92_11442</name>
</gene>